<evidence type="ECO:0000313" key="1">
    <source>
        <dbReference type="EMBL" id="GJS81985.1"/>
    </source>
</evidence>
<reference evidence="1" key="1">
    <citation type="journal article" date="2022" name="Int. J. Mol. Sci.">
        <title>Draft Genome of Tanacetum Coccineum: Genomic Comparison of Closely Related Tanacetum-Family Plants.</title>
        <authorList>
            <person name="Yamashiro T."/>
            <person name="Shiraishi A."/>
            <person name="Nakayama K."/>
            <person name="Satake H."/>
        </authorList>
    </citation>
    <scope>NUCLEOTIDE SEQUENCE</scope>
</reference>
<keyword evidence="2" id="KW-1185">Reference proteome</keyword>
<accession>A0ABQ4YYM7</accession>
<evidence type="ECO:0000313" key="2">
    <source>
        <dbReference type="Proteomes" id="UP001151760"/>
    </source>
</evidence>
<reference evidence="1" key="2">
    <citation type="submission" date="2022-01" db="EMBL/GenBank/DDBJ databases">
        <authorList>
            <person name="Yamashiro T."/>
            <person name="Shiraishi A."/>
            <person name="Satake H."/>
            <person name="Nakayama K."/>
        </authorList>
    </citation>
    <scope>NUCLEOTIDE SEQUENCE</scope>
</reference>
<dbReference type="EMBL" id="BQNB010010789">
    <property type="protein sequence ID" value="GJS81985.1"/>
    <property type="molecule type" value="Genomic_DNA"/>
</dbReference>
<gene>
    <name evidence="1" type="ORF">Tco_0748526</name>
</gene>
<name>A0ABQ4YYM7_9ASTR</name>
<comment type="caution">
    <text evidence="1">The sequence shown here is derived from an EMBL/GenBank/DDBJ whole genome shotgun (WGS) entry which is preliminary data.</text>
</comment>
<proteinExistence type="predicted"/>
<sequence length="137" mass="15327">MASSQNQSIADAGLENHPPMLEKGSYVPWSSRFLRYIDGKKDYGKMIKDSIFKANIDAMNAVLLGIPNDIYNSVDACKTAQAMATSKKTYALECAYTVYPILPAIPNQSRIIWEVEFFEGWKPLSPLQLAVEEVMSE</sequence>
<protein>
    <submittedName>
        <fullName evidence="1">Uncharacterized protein</fullName>
    </submittedName>
</protein>
<dbReference type="Proteomes" id="UP001151760">
    <property type="component" value="Unassembled WGS sequence"/>
</dbReference>
<organism evidence="1 2">
    <name type="scientific">Tanacetum coccineum</name>
    <dbReference type="NCBI Taxonomy" id="301880"/>
    <lineage>
        <taxon>Eukaryota</taxon>
        <taxon>Viridiplantae</taxon>
        <taxon>Streptophyta</taxon>
        <taxon>Embryophyta</taxon>
        <taxon>Tracheophyta</taxon>
        <taxon>Spermatophyta</taxon>
        <taxon>Magnoliopsida</taxon>
        <taxon>eudicotyledons</taxon>
        <taxon>Gunneridae</taxon>
        <taxon>Pentapetalae</taxon>
        <taxon>asterids</taxon>
        <taxon>campanulids</taxon>
        <taxon>Asterales</taxon>
        <taxon>Asteraceae</taxon>
        <taxon>Asteroideae</taxon>
        <taxon>Anthemideae</taxon>
        <taxon>Anthemidinae</taxon>
        <taxon>Tanacetum</taxon>
    </lineage>
</organism>